<reference evidence="2" key="1">
    <citation type="submission" date="2016-11" db="UniProtKB">
        <authorList>
            <consortium name="WormBaseParasite"/>
        </authorList>
    </citation>
    <scope>IDENTIFICATION</scope>
    <source>
        <strain evidence="2">KR3021</strain>
    </source>
</reference>
<accession>A0AC35UC96</accession>
<dbReference type="WBParaSite" id="RSKR_0001029800.1">
    <property type="protein sequence ID" value="RSKR_0001029800.1"/>
    <property type="gene ID" value="RSKR_0001029800"/>
</dbReference>
<proteinExistence type="predicted"/>
<evidence type="ECO:0000313" key="2">
    <source>
        <dbReference type="WBParaSite" id="RSKR_0001029800.1"/>
    </source>
</evidence>
<name>A0AC35UC96_9BILA</name>
<evidence type="ECO:0000313" key="1">
    <source>
        <dbReference type="Proteomes" id="UP000095286"/>
    </source>
</evidence>
<protein>
    <submittedName>
        <fullName evidence="2">Uncharacterized protein</fullName>
    </submittedName>
</protein>
<sequence>MVFTSKKADSSIETISKMATSPISNAAIVAPKKRGRPRTKSISRSDSVGRNKSLTTKTPRSKSGSRLALAKAKKIAEVRQSSRRRPRLATKDIIKDVETSLVTLDLLPQDVSIETKRKLVDRPLVDEKQKEELKKAELKKEPKFTVGISFVEIMFMIIFGTILFALLCAGYIYTQCGDGLDCWITTTHETIQSIQDYNYKKLFRFFNTQ</sequence>
<dbReference type="Proteomes" id="UP000095286">
    <property type="component" value="Unplaced"/>
</dbReference>
<organism evidence="1 2">
    <name type="scientific">Rhabditophanes sp. KR3021</name>
    <dbReference type="NCBI Taxonomy" id="114890"/>
    <lineage>
        <taxon>Eukaryota</taxon>
        <taxon>Metazoa</taxon>
        <taxon>Ecdysozoa</taxon>
        <taxon>Nematoda</taxon>
        <taxon>Chromadorea</taxon>
        <taxon>Rhabditida</taxon>
        <taxon>Tylenchina</taxon>
        <taxon>Panagrolaimomorpha</taxon>
        <taxon>Strongyloidoidea</taxon>
        <taxon>Alloionematidae</taxon>
        <taxon>Rhabditophanes</taxon>
    </lineage>
</organism>